<dbReference type="EMBL" id="NJHN03000065">
    <property type="protein sequence ID" value="KAH9418165.1"/>
    <property type="molecule type" value="Genomic_DNA"/>
</dbReference>
<reference evidence="1 2" key="1">
    <citation type="journal article" date="2018" name="J. Allergy Clin. Immunol.">
        <title>High-quality assembly of Dermatophagoides pteronyssinus genome and transcriptome reveals a wide range of novel allergens.</title>
        <authorList>
            <person name="Liu X.Y."/>
            <person name="Yang K.Y."/>
            <person name="Wang M.Q."/>
            <person name="Kwok J.S."/>
            <person name="Zeng X."/>
            <person name="Yang Z."/>
            <person name="Xiao X.J."/>
            <person name="Lau C.P."/>
            <person name="Li Y."/>
            <person name="Huang Z.M."/>
            <person name="Ba J.G."/>
            <person name="Yim A.K."/>
            <person name="Ouyang C.Y."/>
            <person name="Ngai S.M."/>
            <person name="Chan T.F."/>
            <person name="Leung E.L."/>
            <person name="Liu L."/>
            <person name="Liu Z.G."/>
            <person name="Tsui S.K."/>
        </authorList>
    </citation>
    <scope>NUCLEOTIDE SEQUENCE [LARGE SCALE GENOMIC DNA]</scope>
    <source>
        <strain evidence="1">Derp</strain>
    </source>
</reference>
<sequence length="106" mass="11980">MKQEKIIIPSIDDDGIKFVTVERIELLFCCCCFNEPSPVNDDDAVVVVSVVDCLIRNNLRRRLHTIEPSIYIASTNSVTNNIGIVANIAIVHKQQTVIIARRFVQR</sequence>
<comment type="caution">
    <text evidence="1">The sequence shown here is derived from an EMBL/GenBank/DDBJ whole genome shotgun (WGS) entry which is preliminary data.</text>
</comment>
<gene>
    <name evidence="1" type="ORF">DERP_010718</name>
</gene>
<organism evidence="1 2">
    <name type="scientific">Dermatophagoides pteronyssinus</name>
    <name type="common">European house dust mite</name>
    <dbReference type="NCBI Taxonomy" id="6956"/>
    <lineage>
        <taxon>Eukaryota</taxon>
        <taxon>Metazoa</taxon>
        <taxon>Ecdysozoa</taxon>
        <taxon>Arthropoda</taxon>
        <taxon>Chelicerata</taxon>
        <taxon>Arachnida</taxon>
        <taxon>Acari</taxon>
        <taxon>Acariformes</taxon>
        <taxon>Sarcoptiformes</taxon>
        <taxon>Astigmata</taxon>
        <taxon>Psoroptidia</taxon>
        <taxon>Analgoidea</taxon>
        <taxon>Pyroglyphidae</taxon>
        <taxon>Dermatophagoidinae</taxon>
        <taxon>Dermatophagoides</taxon>
    </lineage>
</organism>
<protein>
    <submittedName>
        <fullName evidence="1">Uncharacterized protein</fullName>
    </submittedName>
</protein>
<reference evidence="1 2" key="2">
    <citation type="journal article" date="2022" name="Mol. Biol. Evol.">
        <title>Comparative Genomics Reveals Insights into the Divergent Evolution of Astigmatic Mites and Household Pest Adaptations.</title>
        <authorList>
            <person name="Xiong Q."/>
            <person name="Wan A.T."/>
            <person name="Liu X."/>
            <person name="Fung C.S."/>
            <person name="Xiao X."/>
            <person name="Malainual N."/>
            <person name="Hou J."/>
            <person name="Wang L."/>
            <person name="Wang M."/>
            <person name="Yang K.Y."/>
            <person name="Cui Y."/>
            <person name="Leung E.L."/>
            <person name="Nong W."/>
            <person name="Shin S.K."/>
            <person name="Au S.W."/>
            <person name="Jeong K.Y."/>
            <person name="Chew F.T."/>
            <person name="Hui J.H."/>
            <person name="Leung T.F."/>
            <person name="Tungtrongchitr A."/>
            <person name="Zhong N."/>
            <person name="Liu Z."/>
            <person name="Tsui S.K."/>
        </authorList>
    </citation>
    <scope>NUCLEOTIDE SEQUENCE [LARGE SCALE GENOMIC DNA]</scope>
    <source>
        <strain evidence="1">Derp</strain>
    </source>
</reference>
<name>A0ABQ8J724_DERPT</name>
<evidence type="ECO:0000313" key="2">
    <source>
        <dbReference type="Proteomes" id="UP000887458"/>
    </source>
</evidence>
<evidence type="ECO:0000313" key="1">
    <source>
        <dbReference type="EMBL" id="KAH9418165.1"/>
    </source>
</evidence>
<accession>A0ABQ8J724</accession>
<dbReference type="Proteomes" id="UP000887458">
    <property type="component" value="Unassembled WGS sequence"/>
</dbReference>
<proteinExistence type="predicted"/>
<keyword evidence="2" id="KW-1185">Reference proteome</keyword>